<dbReference type="InParanoid" id="F4S226"/>
<accession>F4S226</accession>
<dbReference type="Proteomes" id="UP000001072">
    <property type="component" value="Unassembled WGS sequence"/>
</dbReference>
<protein>
    <recommendedName>
        <fullName evidence="2">CxC1-like cysteine cluster associated with KDZ transposases domain-containing protein</fullName>
    </recommendedName>
</protein>
<dbReference type="RefSeq" id="XP_007415391.1">
    <property type="nucleotide sequence ID" value="XM_007415329.1"/>
</dbReference>
<dbReference type="GeneID" id="18936299"/>
<evidence type="ECO:0000313" key="3">
    <source>
        <dbReference type="EMBL" id="EGG01290.1"/>
    </source>
</evidence>
<proteinExistence type="predicted"/>
<feature type="region of interest" description="Disordered" evidence="1">
    <location>
        <begin position="1"/>
        <end position="32"/>
    </location>
</feature>
<evidence type="ECO:0000259" key="2">
    <source>
        <dbReference type="Pfam" id="PF18802"/>
    </source>
</evidence>
<gene>
    <name evidence="3" type="ORF">MELLADRAFT_92583</name>
</gene>
<feature type="domain" description="CxC1-like cysteine cluster associated with KDZ transposases" evidence="2">
    <location>
        <begin position="149"/>
        <end position="248"/>
    </location>
</feature>
<dbReference type="OrthoDB" id="2505969at2759"/>
<organism evidence="4">
    <name type="scientific">Melampsora larici-populina (strain 98AG31 / pathotype 3-4-7)</name>
    <name type="common">Poplar leaf rust fungus</name>
    <dbReference type="NCBI Taxonomy" id="747676"/>
    <lineage>
        <taxon>Eukaryota</taxon>
        <taxon>Fungi</taxon>
        <taxon>Dikarya</taxon>
        <taxon>Basidiomycota</taxon>
        <taxon>Pucciniomycotina</taxon>
        <taxon>Pucciniomycetes</taxon>
        <taxon>Pucciniales</taxon>
        <taxon>Melampsoraceae</taxon>
        <taxon>Melampsora</taxon>
    </lineage>
</organism>
<dbReference type="AlphaFoldDB" id="F4S226"/>
<dbReference type="PANTHER" id="PTHR33096:SF1">
    <property type="entry name" value="CXC1-LIKE CYSTEINE CLUSTER ASSOCIATED WITH KDZ TRANSPOSASES DOMAIN-CONTAINING PROTEIN"/>
    <property type="match status" value="1"/>
</dbReference>
<dbReference type="HOGENOM" id="CLU_011407_0_0_1"/>
<dbReference type="EMBL" id="GL883139">
    <property type="protein sequence ID" value="EGG01290.1"/>
    <property type="molecule type" value="Genomic_DNA"/>
</dbReference>
<dbReference type="PANTHER" id="PTHR33096">
    <property type="entry name" value="CXC2 DOMAIN-CONTAINING PROTEIN"/>
    <property type="match status" value="1"/>
</dbReference>
<dbReference type="KEGG" id="mlr:MELLADRAFT_92583"/>
<feature type="compositionally biased region" description="Polar residues" evidence="1">
    <location>
        <begin position="9"/>
        <end position="19"/>
    </location>
</feature>
<dbReference type="Pfam" id="PF18802">
    <property type="entry name" value="CxC1"/>
    <property type="match status" value="1"/>
</dbReference>
<name>F4S226_MELLP</name>
<evidence type="ECO:0000313" key="4">
    <source>
        <dbReference type="Proteomes" id="UP000001072"/>
    </source>
</evidence>
<dbReference type="VEuPathDB" id="FungiDB:MELLADRAFT_92583"/>
<dbReference type="InterPro" id="IPR041320">
    <property type="entry name" value="CxC1"/>
</dbReference>
<evidence type="ECO:0000256" key="1">
    <source>
        <dbReference type="SAM" id="MobiDB-lite"/>
    </source>
</evidence>
<keyword evidence="4" id="KW-1185">Reference proteome</keyword>
<reference evidence="4" key="1">
    <citation type="journal article" date="2011" name="Proc. Natl. Acad. Sci. U.S.A.">
        <title>Obligate biotrophy features unraveled by the genomic analysis of rust fungi.</title>
        <authorList>
            <person name="Duplessis S."/>
            <person name="Cuomo C.A."/>
            <person name="Lin Y.-C."/>
            <person name="Aerts A."/>
            <person name="Tisserant E."/>
            <person name="Veneault-Fourrey C."/>
            <person name="Joly D.L."/>
            <person name="Hacquard S."/>
            <person name="Amselem J."/>
            <person name="Cantarel B.L."/>
            <person name="Chiu R."/>
            <person name="Coutinho P.M."/>
            <person name="Feau N."/>
            <person name="Field M."/>
            <person name="Frey P."/>
            <person name="Gelhaye E."/>
            <person name="Goldberg J."/>
            <person name="Grabherr M.G."/>
            <person name="Kodira C.D."/>
            <person name="Kohler A."/>
            <person name="Kuees U."/>
            <person name="Lindquist E.A."/>
            <person name="Lucas S.M."/>
            <person name="Mago R."/>
            <person name="Mauceli E."/>
            <person name="Morin E."/>
            <person name="Murat C."/>
            <person name="Pangilinan J.L."/>
            <person name="Park R."/>
            <person name="Pearson M."/>
            <person name="Quesneville H."/>
            <person name="Rouhier N."/>
            <person name="Sakthikumar S."/>
            <person name="Salamov A.A."/>
            <person name="Schmutz J."/>
            <person name="Selles B."/>
            <person name="Shapiro H."/>
            <person name="Tanguay P."/>
            <person name="Tuskan G.A."/>
            <person name="Henrissat B."/>
            <person name="Van de Peer Y."/>
            <person name="Rouze P."/>
            <person name="Ellis J.G."/>
            <person name="Dodds P.N."/>
            <person name="Schein J.E."/>
            <person name="Zhong S."/>
            <person name="Hamelin R.C."/>
            <person name="Grigoriev I.V."/>
            <person name="Szabo L.J."/>
            <person name="Martin F."/>
        </authorList>
    </citation>
    <scope>NUCLEOTIDE SEQUENCE [LARGE SCALE GENOMIC DNA]</scope>
    <source>
        <strain evidence="4">98AG31 / pathotype 3-4-7</strain>
    </source>
</reference>
<sequence>MVLPGSVVPDSNKQSQSRTAPARPAPGSASQRLANLRALEEADSKSRDAVLNNRTVEITPANPQTYEGFNSGDDDNPIEIYDHLQMTADWDEVQPINDGTIIHPPGLRSAYFKSPTYRERTLTEEAHWKTIIPEIFKCFMICSLKTGQWSNEATWNEDLNLECKCPAWKKGVVQIDSVDITSRKKIDLETCGCVSDVIRLVRKGYIGGSPIRPRIAFSIRLLAFHHTVWKYCAVQLAPFVEAMDEFLDAGNTIFLVPGTEQLMCTVKCFALKMRLRQKLSVCHQQTSPPCFGPKVLGKRANEPDFVVCIDGNFQHRRHEAASAKWRGESGVVPSLFISPALGDMWKTKMEPLPRQSGVPDKSAEVIVGEIELFQCHGID</sequence>